<feature type="domain" description="TonB-dependent receptor plug" evidence="15">
    <location>
        <begin position="56"/>
        <end position="154"/>
    </location>
</feature>
<evidence type="ECO:0000256" key="7">
    <source>
        <dbReference type="ARBA" id="ARBA00023077"/>
    </source>
</evidence>
<keyword evidence="17" id="KW-1185">Reference proteome</keyword>
<dbReference type="InterPro" id="IPR039426">
    <property type="entry name" value="TonB-dep_rcpt-like"/>
</dbReference>
<evidence type="ECO:0000313" key="17">
    <source>
        <dbReference type="Proteomes" id="UP001064896"/>
    </source>
</evidence>
<evidence type="ECO:0000256" key="11">
    <source>
        <dbReference type="RuleBase" id="RU003357"/>
    </source>
</evidence>
<evidence type="ECO:0000313" key="16">
    <source>
        <dbReference type="EMBL" id="BCD87736.1"/>
    </source>
</evidence>
<evidence type="ECO:0000256" key="2">
    <source>
        <dbReference type="ARBA" id="ARBA00008143"/>
    </source>
</evidence>
<keyword evidence="8 11" id="KW-0472">Membrane</keyword>
<dbReference type="InterPro" id="IPR037066">
    <property type="entry name" value="Plug_dom_sf"/>
</dbReference>
<dbReference type="CDD" id="cd01347">
    <property type="entry name" value="ligand_gated_channel"/>
    <property type="match status" value="1"/>
</dbReference>
<evidence type="ECO:0000256" key="12">
    <source>
        <dbReference type="SAM" id="MobiDB-lite"/>
    </source>
</evidence>
<evidence type="ECO:0000256" key="6">
    <source>
        <dbReference type="ARBA" id="ARBA00022729"/>
    </source>
</evidence>
<dbReference type="Pfam" id="PF07715">
    <property type="entry name" value="Plug"/>
    <property type="match status" value="1"/>
</dbReference>
<evidence type="ECO:0000256" key="4">
    <source>
        <dbReference type="ARBA" id="ARBA00022452"/>
    </source>
</evidence>
<comment type="similarity">
    <text evidence="2">Belongs to the TonB-dependent receptor family. Hemoglobin/haptoglobin binding protein subfamily.</text>
</comment>
<gene>
    <name evidence="16" type="ORF">PSm6_41430</name>
</gene>
<evidence type="ECO:0000256" key="13">
    <source>
        <dbReference type="SAM" id="SignalP"/>
    </source>
</evidence>
<keyword evidence="10" id="KW-0998">Cell outer membrane</keyword>
<dbReference type="PANTHER" id="PTHR30069">
    <property type="entry name" value="TONB-DEPENDENT OUTER MEMBRANE RECEPTOR"/>
    <property type="match status" value="1"/>
</dbReference>
<dbReference type="PANTHER" id="PTHR30069:SF29">
    <property type="entry name" value="HEMOGLOBIN AND HEMOGLOBIN-HAPTOGLOBIN-BINDING PROTEIN 1-RELATED"/>
    <property type="match status" value="1"/>
</dbReference>
<protein>
    <submittedName>
        <fullName evidence="16">TonB-dependent receptor</fullName>
    </submittedName>
</protein>
<comment type="subcellular location">
    <subcellularLocation>
        <location evidence="1">Cell outer membrane</location>
        <topology evidence="1">Multi-pass membrane protein</topology>
    </subcellularLocation>
</comment>
<keyword evidence="6 13" id="KW-0732">Signal</keyword>
<feature type="compositionally biased region" description="Polar residues" evidence="12">
    <location>
        <begin position="325"/>
        <end position="339"/>
    </location>
</feature>
<keyword evidence="4" id="KW-1134">Transmembrane beta strand</keyword>
<keyword evidence="3" id="KW-0813">Transport</keyword>
<evidence type="ECO:0000259" key="14">
    <source>
        <dbReference type="Pfam" id="PF00593"/>
    </source>
</evidence>
<dbReference type="Proteomes" id="UP001064896">
    <property type="component" value="Chromosome"/>
</dbReference>
<dbReference type="Pfam" id="PF00593">
    <property type="entry name" value="TonB_dep_Rec_b-barrel"/>
    <property type="match status" value="1"/>
</dbReference>
<feature type="chain" id="PRO_5046180548" evidence="13">
    <location>
        <begin position="22"/>
        <end position="661"/>
    </location>
</feature>
<dbReference type="InterPro" id="IPR012910">
    <property type="entry name" value="Plug_dom"/>
</dbReference>
<dbReference type="Gene3D" id="2.40.170.20">
    <property type="entry name" value="TonB-dependent receptor, beta-barrel domain"/>
    <property type="match status" value="1"/>
</dbReference>
<organism evidence="16 17">
    <name type="scientific">Pseudomonas solani</name>
    <dbReference type="NCBI Taxonomy" id="2731552"/>
    <lineage>
        <taxon>Bacteria</taxon>
        <taxon>Pseudomonadati</taxon>
        <taxon>Pseudomonadota</taxon>
        <taxon>Gammaproteobacteria</taxon>
        <taxon>Pseudomonadales</taxon>
        <taxon>Pseudomonadaceae</taxon>
        <taxon>Pseudomonas</taxon>
    </lineage>
</organism>
<feature type="signal peptide" evidence="13">
    <location>
        <begin position="1"/>
        <end position="21"/>
    </location>
</feature>
<evidence type="ECO:0000259" key="15">
    <source>
        <dbReference type="Pfam" id="PF07715"/>
    </source>
</evidence>
<evidence type="ECO:0000256" key="10">
    <source>
        <dbReference type="ARBA" id="ARBA00023237"/>
    </source>
</evidence>
<evidence type="ECO:0000256" key="8">
    <source>
        <dbReference type="ARBA" id="ARBA00023136"/>
    </source>
</evidence>
<evidence type="ECO:0000256" key="1">
    <source>
        <dbReference type="ARBA" id="ARBA00004571"/>
    </source>
</evidence>
<dbReference type="Gene3D" id="2.170.130.10">
    <property type="entry name" value="TonB-dependent receptor, plug domain"/>
    <property type="match status" value="1"/>
</dbReference>
<reference evidence="16" key="1">
    <citation type="submission" date="2020-05" db="EMBL/GenBank/DDBJ databases">
        <title>Complete genome sequence of Pseudomonas sp. Sm006.</title>
        <authorList>
            <person name="Takeuchi K."/>
            <person name="Someya N."/>
        </authorList>
    </citation>
    <scope>NUCLEOTIDE SEQUENCE</scope>
    <source>
        <strain evidence="16">Sm006</strain>
    </source>
</reference>
<feature type="domain" description="TonB-dependent receptor-like beta-barrel" evidence="14">
    <location>
        <begin position="244"/>
        <end position="635"/>
    </location>
</feature>
<evidence type="ECO:0000256" key="3">
    <source>
        <dbReference type="ARBA" id="ARBA00022448"/>
    </source>
</evidence>
<keyword evidence="9 16" id="KW-0675">Receptor</keyword>
<dbReference type="InterPro" id="IPR036942">
    <property type="entry name" value="Beta-barrel_TonB_sf"/>
</dbReference>
<name>A0ABN6BYV8_9PSED</name>
<proteinExistence type="inferred from homology"/>
<dbReference type="InterPro" id="IPR000531">
    <property type="entry name" value="Beta-barrel_TonB"/>
</dbReference>
<keyword evidence="5" id="KW-0812">Transmembrane</keyword>
<accession>A0ABN6BYV8</accession>
<evidence type="ECO:0000256" key="9">
    <source>
        <dbReference type="ARBA" id="ARBA00023170"/>
    </source>
</evidence>
<dbReference type="SUPFAM" id="SSF56935">
    <property type="entry name" value="Porins"/>
    <property type="match status" value="1"/>
</dbReference>
<dbReference type="RefSeq" id="WP_265168099.1">
    <property type="nucleotide sequence ID" value="NZ_AP023081.1"/>
</dbReference>
<evidence type="ECO:0000256" key="5">
    <source>
        <dbReference type="ARBA" id="ARBA00022692"/>
    </source>
</evidence>
<sequence length="661" mass="73952">MNDKILSRCLALGLLTPGVFAPPLLAAGQTESQVFSLGELLIRAPSNRSDGFGDQVSSSVSARDMQRFERHNVTEALGLLSGVSTSTNARNEGTISLRGFDSRQAPIFIDGIPVYVPYDGYVDLDRFTTGDLAAIQVAKGMSSTMYGPNTLGGAINLVTRKPVSEFEGDVSLGVGSGGLLRRGVNLGSNQGSWYVQASASQDEADYYRLSDDFEPTLRENGNKRENSDFKDRKQSLKIGLTPNETDEYAFGYVRQDGQKGQPPSTDPAATQRYWRWPYWDKESYYFIGNHALTDYETLRVRAFADHYANGLDGYTNATYTRLATSGNNPQSLSSTGSSNYDDHSRGGSIQLQSDRLDGHQIKVQYALKQDRHEEDDGVRTTKRLEDRLTSIALEDYIRLADRWHLSLGASRDSLKPLDADVYAKPDEQHANNWQGALYFDPAPDHRLYASIARKSRLPTLKDRYSLRFGTFIENPGLAPEHATHYELGYQGQPWAGGQLEAALFRSEIEDLIQRVRNVQPGRDQMQNINKARHEGVELSLRQALGEQLETGFAYTYLERRNLSSSTRLTDTPRNKLNLWADFAPIERLHLIAMLEHADQRWSSDTAKVSSFTRVDLKASLALTRELSVEAGVSNLGDEDYELSDGYAEAGRQYFTNLRYEF</sequence>
<dbReference type="EMBL" id="AP023081">
    <property type="protein sequence ID" value="BCD87736.1"/>
    <property type="molecule type" value="Genomic_DNA"/>
</dbReference>
<feature type="region of interest" description="Disordered" evidence="12">
    <location>
        <begin position="325"/>
        <end position="353"/>
    </location>
</feature>
<keyword evidence="7 11" id="KW-0798">TonB box</keyword>